<dbReference type="GO" id="GO:0016020">
    <property type="term" value="C:membrane"/>
    <property type="evidence" value="ECO:0007669"/>
    <property type="project" value="InterPro"/>
</dbReference>
<keyword evidence="8" id="KW-1185">Reference proteome</keyword>
<name>I0HIM2_ACTM4</name>
<evidence type="ECO:0000256" key="4">
    <source>
        <dbReference type="ARBA" id="ARBA00022989"/>
    </source>
</evidence>
<gene>
    <name evidence="7" type="primary">fliO</name>
    <name evidence="7" type="ordered locus">AMIS_76390</name>
</gene>
<dbReference type="EMBL" id="AP012319">
    <property type="protein sequence ID" value="BAL92859.1"/>
    <property type="molecule type" value="Genomic_DNA"/>
</dbReference>
<feature type="transmembrane region" description="Helical" evidence="6">
    <location>
        <begin position="6"/>
        <end position="23"/>
    </location>
</feature>
<dbReference type="GO" id="GO:0044781">
    <property type="term" value="P:bacterial-type flagellum organization"/>
    <property type="evidence" value="ECO:0007669"/>
    <property type="project" value="InterPro"/>
</dbReference>
<evidence type="ECO:0000256" key="3">
    <source>
        <dbReference type="ARBA" id="ARBA00022692"/>
    </source>
</evidence>
<dbReference type="HOGENOM" id="CLU_131987_0_0_11"/>
<dbReference type="Proteomes" id="UP000007882">
    <property type="component" value="Chromosome"/>
</dbReference>
<protein>
    <submittedName>
        <fullName evidence="7">Putative flagellar protein</fullName>
    </submittedName>
</protein>
<keyword evidence="2" id="KW-1003">Cell membrane</keyword>
<keyword evidence="7" id="KW-0966">Cell projection</keyword>
<keyword evidence="7" id="KW-0969">Cilium</keyword>
<dbReference type="Pfam" id="PF04347">
    <property type="entry name" value="FliO"/>
    <property type="match status" value="1"/>
</dbReference>
<dbReference type="AlphaFoldDB" id="I0HIM2"/>
<evidence type="ECO:0000313" key="8">
    <source>
        <dbReference type="Proteomes" id="UP000007882"/>
    </source>
</evidence>
<dbReference type="KEGG" id="ams:AMIS_76390"/>
<proteinExistence type="predicted"/>
<evidence type="ECO:0000256" key="5">
    <source>
        <dbReference type="ARBA" id="ARBA00023136"/>
    </source>
</evidence>
<comment type="subcellular location">
    <subcellularLocation>
        <location evidence="1">Cell membrane</location>
    </subcellularLocation>
</comment>
<dbReference type="InterPro" id="IPR022781">
    <property type="entry name" value="Flagellar_biosynth_FliO"/>
</dbReference>
<keyword evidence="3 6" id="KW-0812">Transmembrane</keyword>
<evidence type="ECO:0000256" key="6">
    <source>
        <dbReference type="SAM" id="Phobius"/>
    </source>
</evidence>
<dbReference type="PATRIC" id="fig|512565.3.peg.7652"/>
<keyword evidence="7" id="KW-0282">Flagellum</keyword>
<keyword evidence="5 6" id="KW-0472">Membrane</keyword>
<evidence type="ECO:0000256" key="2">
    <source>
        <dbReference type="ARBA" id="ARBA00022475"/>
    </source>
</evidence>
<organism evidence="7 8">
    <name type="scientific">Actinoplanes missouriensis (strain ATCC 14538 / DSM 43046 / CBS 188.64 / JCM 3121 / NBRC 102363 / NCIMB 12654 / NRRL B-3342 / UNCC 431)</name>
    <dbReference type="NCBI Taxonomy" id="512565"/>
    <lineage>
        <taxon>Bacteria</taxon>
        <taxon>Bacillati</taxon>
        <taxon>Actinomycetota</taxon>
        <taxon>Actinomycetes</taxon>
        <taxon>Micromonosporales</taxon>
        <taxon>Micromonosporaceae</taxon>
        <taxon>Actinoplanes</taxon>
    </lineage>
</organism>
<evidence type="ECO:0000256" key="1">
    <source>
        <dbReference type="ARBA" id="ARBA00004236"/>
    </source>
</evidence>
<keyword evidence="4 6" id="KW-1133">Transmembrane helix</keyword>
<dbReference type="RefSeq" id="WP_014447742.1">
    <property type="nucleotide sequence ID" value="NC_017093.1"/>
</dbReference>
<sequence length="142" mass="15448">MFPLLLQVGVTLLVVLLMMWGLARVIRRPFGLRGNDALAVLGTQQVGRGAAVAVVRVADRALVIGITDTEVSLLVEHDLEAFLTEPEEEHIPVDLDGGELPGRHPAATGGRLEGSLLSPRTWMSAVDVLRERTARPERTARR</sequence>
<reference evidence="7 8" key="1">
    <citation type="submission" date="2012-02" db="EMBL/GenBank/DDBJ databases">
        <title>Complete genome sequence of Actinoplanes missouriensis 431 (= NBRC 102363).</title>
        <authorList>
            <person name="Ohnishi Y."/>
            <person name="Ishikawa J."/>
            <person name="Sekine M."/>
            <person name="Hosoyama A."/>
            <person name="Harada T."/>
            <person name="Narita H."/>
            <person name="Hata T."/>
            <person name="Konno Y."/>
            <person name="Tutikane K."/>
            <person name="Fujita N."/>
            <person name="Horinouchi S."/>
            <person name="Hayakawa M."/>
        </authorList>
    </citation>
    <scope>NUCLEOTIDE SEQUENCE [LARGE SCALE GENOMIC DNA]</scope>
    <source>
        <strain evidence="8">ATCC 14538 / DSM 43046 / CBS 188.64 / JCM 3121 / NBRC 102363 / NCIMB 12654 / NRRL B-3342 / UNCC 431</strain>
    </source>
</reference>
<dbReference type="eggNOG" id="COG3190">
    <property type="taxonomic scope" value="Bacteria"/>
</dbReference>
<dbReference type="STRING" id="512565.AMIS_76390"/>
<accession>I0HIM2</accession>
<evidence type="ECO:0000313" key="7">
    <source>
        <dbReference type="EMBL" id="BAL92859.1"/>
    </source>
</evidence>
<dbReference type="OrthoDB" id="5191841at2"/>